<dbReference type="Pfam" id="PF00612">
    <property type="entry name" value="IQ"/>
    <property type="match status" value="3"/>
</dbReference>
<dbReference type="Proteomes" id="UP000265515">
    <property type="component" value="Unassembled WGS sequence"/>
</dbReference>
<sequence length="399" mass="45905">MAATTATAFGKWTAAKDGCRDDLRAVYGRSKLREIAATIDPQRESAIRIQAFYRGYLVRRQIEHANNACTLLQAWIRGWLCRLRFKKLKQRALIEKRQHERAVRLKWKEALLESLKRNSAKRVQLWEEERQHRAAIKIQAHWRRKLDQMRLSKMRQEKKRVMGNGQQQSQHQPHGEEGSRKGLWRSDEQLSHSLQKQGSGEELFEADPEKRAAIEKRVAELWKFREASVLTKEEEEKISAAFTEAFSEHTRQQKHSLTLARSLRRAQHQAALAYSRLVRGGIPLLKLPLGESQADKYPIPGMADGLSQLKVMHKEAVQSAMLERTKWWRLLKVTRIAYEQYDDSMPSADAARPAMKTAVIDPEKEDNRRRLAASCQRTTSSGMSGGRESSWLACTACGL</sequence>
<protein>
    <submittedName>
        <fullName evidence="2">Uncharacterized protein</fullName>
    </submittedName>
</protein>
<gene>
    <name evidence="2" type="ORF">CBR_g26246</name>
</gene>
<dbReference type="Gene3D" id="1.20.5.190">
    <property type="match status" value="1"/>
</dbReference>
<dbReference type="EMBL" id="BFEA01000289">
    <property type="protein sequence ID" value="GBG78213.1"/>
    <property type="molecule type" value="Genomic_DNA"/>
</dbReference>
<dbReference type="PROSITE" id="PS50096">
    <property type="entry name" value="IQ"/>
    <property type="match status" value="3"/>
</dbReference>
<dbReference type="SMART" id="SM00015">
    <property type="entry name" value="IQ"/>
    <property type="match status" value="3"/>
</dbReference>
<dbReference type="OrthoDB" id="2148418at2759"/>
<dbReference type="AlphaFoldDB" id="A0A388L7N4"/>
<organism evidence="2 3">
    <name type="scientific">Chara braunii</name>
    <name type="common">Braun's stonewort</name>
    <dbReference type="NCBI Taxonomy" id="69332"/>
    <lineage>
        <taxon>Eukaryota</taxon>
        <taxon>Viridiplantae</taxon>
        <taxon>Streptophyta</taxon>
        <taxon>Charophyceae</taxon>
        <taxon>Charales</taxon>
        <taxon>Characeae</taxon>
        <taxon>Chara</taxon>
    </lineage>
</organism>
<reference evidence="2 3" key="1">
    <citation type="journal article" date="2018" name="Cell">
        <title>The Chara Genome: Secondary Complexity and Implications for Plant Terrestrialization.</title>
        <authorList>
            <person name="Nishiyama T."/>
            <person name="Sakayama H."/>
            <person name="Vries J.D."/>
            <person name="Buschmann H."/>
            <person name="Saint-Marcoux D."/>
            <person name="Ullrich K.K."/>
            <person name="Haas F.B."/>
            <person name="Vanderstraeten L."/>
            <person name="Becker D."/>
            <person name="Lang D."/>
            <person name="Vosolsobe S."/>
            <person name="Rombauts S."/>
            <person name="Wilhelmsson P.K.I."/>
            <person name="Janitza P."/>
            <person name="Kern R."/>
            <person name="Heyl A."/>
            <person name="Rumpler F."/>
            <person name="Villalobos L.I.A.C."/>
            <person name="Clay J.M."/>
            <person name="Skokan R."/>
            <person name="Toyoda A."/>
            <person name="Suzuki Y."/>
            <person name="Kagoshima H."/>
            <person name="Schijlen E."/>
            <person name="Tajeshwar N."/>
            <person name="Catarino B."/>
            <person name="Hetherington A.J."/>
            <person name="Saltykova A."/>
            <person name="Bonnot C."/>
            <person name="Breuninger H."/>
            <person name="Symeonidi A."/>
            <person name="Radhakrishnan G.V."/>
            <person name="Van Nieuwerburgh F."/>
            <person name="Deforce D."/>
            <person name="Chang C."/>
            <person name="Karol K.G."/>
            <person name="Hedrich R."/>
            <person name="Ulvskov P."/>
            <person name="Glockner G."/>
            <person name="Delwiche C.F."/>
            <person name="Petrasek J."/>
            <person name="Van de Peer Y."/>
            <person name="Friml J."/>
            <person name="Beilby M."/>
            <person name="Dolan L."/>
            <person name="Kohara Y."/>
            <person name="Sugano S."/>
            <person name="Fujiyama A."/>
            <person name="Delaux P.-M."/>
            <person name="Quint M."/>
            <person name="TheiBen G."/>
            <person name="Hagemann M."/>
            <person name="Harholt J."/>
            <person name="Dunand C."/>
            <person name="Zachgo S."/>
            <person name="Langdale J."/>
            <person name="Maumus F."/>
            <person name="Straeten D.V.D."/>
            <person name="Gould S.B."/>
            <person name="Rensing S.A."/>
        </authorList>
    </citation>
    <scope>NUCLEOTIDE SEQUENCE [LARGE SCALE GENOMIC DNA]</scope>
    <source>
        <strain evidence="2 3">S276</strain>
    </source>
</reference>
<dbReference type="InterPro" id="IPR000048">
    <property type="entry name" value="IQ_motif_EF-hand-BS"/>
</dbReference>
<keyword evidence="3" id="KW-1185">Reference proteome</keyword>
<dbReference type="InterPro" id="IPR027417">
    <property type="entry name" value="P-loop_NTPase"/>
</dbReference>
<accession>A0A388L7N4</accession>
<dbReference type="SUPFAM" id="SSF52540">
    <property type="entry name" value="P-loop containing nucleoside triphosphate hydrolases"/>
    <property type="match status" value="1"/>
</dbReference>
<evidence type="ECO:0000313" key="3">
    <source>
        <dbReference type="Proteomes" id="UP000265515"/>
    </source>
</evidence>
<feature type="compositionally biased region" description="Basic and acidic residues" evidence="1">
    <location>
        <begin position="173"/>
        <end position="182"/>
    </location>
</feature>
<dbReference type="Gramene" id="GBG78213">
    <property type="protein sequence ID" value="GBG78213"/>
    <property type="gene ID" value="CBR_g26246"/>
</dbReference>
<comment type="caution">
    <text evidence="2">The sequence shown here is derived from an EMBL/GenBank/DDBJ whole genome shotgun (WGS) entry which is preliminary data.</text>
</comment>
<evidence type="ECO:0000256" key="1">
    <source>
        <dbReference type="SAM" id="MobiDB-lite"/>
    </source>
</evidence>
<feature type="region of interest" description="Disordered" evidence="1">
    <location>
        <begin position="154"/>
        <end position="182"/>
    </location>
</feature>
<proteinExistence type="predicted"/>
<name>A0A388L7N4_CHABU</name>
<evidence type="ECO:0000313" key="2">
    <source>
        <dbReference type="EMBL" id="GBG78213.1"/>
    </source>
</evidence>